<name>A0A074RLR8_9AGAM</name>
<evidence type="ECO:0000313" key="3">
    <source>
        <dbReference type="EMBL" id="KEP48056.1"/>
    </source>
</evidence>
<dbReference type="STRING" id="1423351.A0A074RLR8"/>
<evidence type="ECO:0000256" key="1">
    <source>
        <dbReference type="SAM" id="MobiDB-lite"/>
    </source>
</evidence>
<reference evidence="3 4" key="1">
    <citation type="submission" date="2013-12" db="EMBL/GenBank/DDBJ databases">
        <authorList>
            <person name="Cubeta M."/>
            <person name="Pakala S."/>
            <person name="Fedorova N."/>
            <person name="Thomas E."/>
            <person name="Dean R."/>
            <person name="Jabaji S."/>
            <person name="Neate S."/>
            <person name="Toda T."/>
            <person name="Tavantzis S."/>
            <person name="Vilgalys R."/>
            <person name="Bharathan N."/>
            <person name="Pakala S."/>
            <person name="Losada L.S."/>
            <person name="Zafar N."/>
            <person name="Nierman W."/>
        </authorList>
    </citation>
    <scope>NUCLEOTIDE SEQUENCE [LARGE SCALE GENOMIC DNA]</scope>
    <source>
        <strain evidence="3 4">123E</strain>
    </source>
</reference>
<dbReference type="InterPro" id="IPR011990">
    <property type="entry name" value="TPR-like_helical_dom_sf"/>
</dbReference>
<dbReference type="OrthoDB" id="9991317at2759"/>
<dbReference type="Pfam" id="PF12770">
    <property type="entry name" value="CHAT"/>
    <property type="match status" value="1"/>
</dbReference>
<dbReference type="InterPro" id="IPR024983">
    <property type="entry name" value="CHAT_dom"/>
</dbReference>
<proteinExistence type="predicted"/>
<sequence>MNEDSRKGTDSTNIPMEAKRNELELSVALEQTPEQQKNAENEPITPALNSDTQLHPKDLGALGWSHFQQFRRLGTSNDLEKAVECFSLAIRLTPDGDPDLAGRLIDLGIAYGDRFQSLGELEDLNKAIEYTSRAVSLTPTDHPDMSRRLANPGMAYYGRYQHLGDLGDLERSIDYNSRAVELAPDGDIGLPYRLATLGSCYTARFHRLGELGDLEKAIECDSSALTLTPDGHPGMSRRLAGLAASYALRFQCLGSNNDLNKSVELSSRALALTPDGHPDLPSHQFGHALSLLCQYRYTGDPTYLNNSLDFFRRASTLTGAPQEKFRFARRWATLASKFSSLNAMEAYQVTIDLLPQFIWLGATVNQRYQDLSTVENLAVNAASIAVIEMDYSLALEWLEHARCVVWSQSLMLRSPLDQLHAIRPELATRLRTVAHQLHNASSDTQTFRNFTSDSIPLEQAARQRRDLAKEYQNLLAQARQLPNFQDFLQPIKAYSVIRVARNGPIVVLNFSTNRCDALFLFPGSNEISSIPLRRFTQKKAHSILFQMEKSLRLKQLRQRGVKVLHELSFEDGMGSVLATLWSDIVKPILDFLGYTYDSNRTDILPHITWCPTGVLSFLPLHAAGDYSQPKSKVFDYVISSYTPTLTALLVPTPSILSHSSRVLAVGQANTPGQTPLPGIIEELAHVKAHTHDKAKYSQLIDNQATTTAVLEAMEQHDWVHLACHAHQNVTDPTKSGFFLSDGILDLASINQRSFRNKGLAFLSACQTATGDEKLPDEAIHLASGMLMAGYSSAIATMWSVVDEDAPFVADKVYTQLMKHGKIGDGEAGKALHNAVAELRDKVGEKEFGRWAPYIHIGS</sequence>
<dbReference type="Proteomes" id="UP000027456">
    <property type="component" value="Unassembled WGS sequence"/>
</dbReference>
<dbReference type="Gene3D" id="1.25.40.10">
    <property type="entry name" value="Tetratricopeptide repeat domain"/>
    <property type="match status" value="1"/>
</dbReference>
<accession>A0A074RLR8</accession>
<feature type="region of interest" description="Disordered" evidence="1">
    <location>
        <begin position="1"/>
        <end position="53"/>
    </location>
</feature>
<feature type="domain" description="CHAT" evidence="2">
    <location>
        <begin position="577"/>
        <end position="858"/>
    </location>
</feature>
<dbReference type="SUPFAM" id="SSF81901">
    <property type="entry name" value="HCP-like"/>
    <property type="match status" value="1"/>
</dbReference>
<protein>
    <submittedName>
        <fullName evidence="3">Aromatic di-alanine and TPR containing protein</fullName>
    </submittedName>
</protein>
<dbReference type="HOGENOM" id="CLU_001305_5_1_1"/>
<dbReference type="AlphaFoldDB" id="A0A074RLR8"/>
<organism evidence="3 4">
    <name type="scientific">Rhizoctonia solani 123E</name>
    <dbReference type="NCBI Taxonomy" id="1423351"/>
    <lineage>
        <taxon>Eukaryota</taxon>
        <taxon>Fungi</taxon>
        <taxon>Dikarya</taxon>
        <taxon>Basidiomycota</taxon>
        <taxon>Agaricomycotina</taxon>
        <taxon>Agaricomycetes</taxon>
        <taxon>Cantharellales</taxon>
        <taxon>Ceratobasidiaceae</taxon>
        <taxon>Rhizoctonia</taxon>
    </lineage>
</organism>
<comment type="caution">
    <text evidence="3">The sequence shown here is derived from an EMBL/GenBank/DDBJ whole genome shotgun (WGS) entry which is preliminary data.</text>
</comment>
<evidence type="ECO:0000313" key="4">
    <source>
        <dbReference type="Proteomes" id="UP000027456"/>
    </source>
</evidence>
<dbReference type="EMBL" id="AZST01000586">
    <property type="protein sequence ID" value="KEP48056.1"/>
    <property type="molecule type" value="Genomic_DNA"/>
</dbReference>
<gene>
    <name evidence="3" type="ORF">V565_135070</name>
</gene>
<keyword evidence="4" id="KW-1185">Reference proteome</keyword>
<evidence type="ECO:0000259" key="2">
    <source>
        <dbReference type="Pfam" id="PF12770"/>
    </source>
</evidence>